<dbReference type="PANTHER" id="PTHR24221:SF606">
    <property type="entry name" value="COLICIN V SECRETION-PROCESSING ATP-BINDING PROTEIN"/>
    <property type="match status" value="1"/>
</dbReference>
<dbReference type="InterPro" id="IPR027417">
    <property type="entry name" value="P-loop_NTPase"/>
</dbReference>
<dbReference type="PANTHER" id="PTHR24221">
    <property type="entry name" value="ATP-BINDING CASSETTE SUB-FAMILY B"/>
    <property type="match status" value="1"/>
</dbReference>
<dbReference type="SUPFAM" id="SSF52540">
    <property type="entry name" value="P-loop containing nucleoside triphosphate hydrolases"/>
    <property type="match status" value="1"/>
</dbReference>
<name>A0A403QPY2_SALET</name>
<dbReference type="GO" id="GO:0005524">
    <property type="term" value="F:ATP binding"/>
    <property type="evidence" value="ECO:0007669"/>
    <property type="project" value="UniProtKB-KW"/>
</dbReference>
<dbReference type="Gene3D" id="3.40.50.300">
    <property type="entry name" value="P-loop containing nucleotide triphosphate hydrolases"/>
    <property type="match status" value="1"/>
</dbReference>
<dbReference type="Proteomes" id="UP000885348">
    <property type="component" value="Unassembled WGS sequence"/>
</dbReference>
<reference evidence="2" key="1">
    <citation type="submission" date="2018-09" db="EMBL/GenBank/DDBJ databases">
        <authorList>
            <person name="Ashton P.M."/>
            <person name="Dallman T."/>
            <person name="Nair S."/>
            <person name="De Pinna E."/>
            <person name="Peters T."/>
            <person name="Grant K."/>
        </authorList>
    </citation>
    <scope>NUCLEOTIDE SEQUENCE [LARGE SCALE GENOMIC DNA]</scope>
    <source>
        <strain evidence="2">598938</strain>
    </source>
</reference>
<gene>
    <name evidence="2" type="ORF">D7N80_27410</name>
</gene>
<dbReference type="GO" id="GO:0034040">
    <property type="term" value="F:ATPase-coupled lipid transmembrane transporter activity"/>
    <property type="evidence" value="ECO:0007669"/>
    <property type="project" value="TreeGrafter"/>
</dbReference>
<organism evidence="2">
    <name type="scientific">Salmonella enterica I</name>
    <dbReference type="NCBI Taxonomy" id="59201"/>
    <lineage>
        <taxon>Bacteria</taxon>
        <taxon>Pseudomonadati</taxon>
        <taxon>Pseudomonadota</taxon>
        <taxon>Gammaproteobacteria</taxon>
        <taxon>Enterobacterales</taxon>
        <taxon>Enterobacteriaceae</taxon>
        <taxon>Salmonella</taxon>
    </lineage>
</organism>
<evidence type="ECO:0000313" key="2">
    <source>
        <dbReference type="EMBL" id="MML56926.1"/>
    </source>
</evidence>
<keyword evidence="2" id="KW-0067">ATP-binding</keyword>
<evidence type="ECO:0000259" key="1">
    <source>
        <dbReference type="Pfam" id="PF00005"/>
    </source>
</evidence>
<dbReference type="InterPro" id="IPR039421">
    <property type="entry name" value="Type_1_exporter"/>
</dbReference>
<sequence>MIIKMPMGYETLIGELGEGLSGGQKQRIFIARALYRRPCILFMDEATSSLDTDSERFVNVAIKNMNITRIIIAHRETTLRTVDRIISM</sequence>
<comment type="caution">
    <text evidence="2">The sequence shown here is derived from an EMBL/GenBank/DDBJ whole genome shotgun (WGS) entry which is preliminary data.</text>
</comment>
<dbReference type="GO" id="GO:0016887">
    <property type="term" value="F:ATP hydrolysis activity"/>
    <property type="evidence" value="ECO:0007669"/>
    <property type="project" value="InterPro"/>
</dbReference>
<accession>A0A403QPY2</accession>
<dbReference type="InterPro" id="IPR003439">
    <property type="entry name" value="ABC_transporter-like_ATP-bd"/>
</dbReference>
<dbReference type="AlphaFoldDB" id="A0A403QPY2"/>
<feature type="domain" description="ABC transporter" evidence="1">
    <location>
        <begin position="10"/>
        <end position="48"/>
    </location>
</feature>
<proteinExistence type="predicted"/>
<protein>
    <submittedName>
        <fullName evidence="2">ATP-binding cassette domain-containing protein</fullName>
    </submittedName>
</protein>
<dbReference type="Pfam" id="PF00005">
    <property type="entry name" value="ABC_tran"/>
    <property type="match status" value="1"/>
</dbReference>
<dbReference type="EMBL" id="RVVJ01000061">
    <property type="protein sequence ID" value="MML56926.1"/>
    <property type="molecule type" value="Genomic_DNA"/>
</dbReference>
<keyword evidence="2" id="KW-0547">Nucleotide-binding</keyword>